<feature type="domain" description="NADP-dependent oxidoreductase" evidence="8">
    <location>
        <begin position="17"/>
        <end position="260"/>
    </location>
</feature>
<feature type="compositionally biased region" description="Acidic residues" evidence="7">
    <location>
        <begin position="270"/>
        <end position="281"/>
    </location>
</feature>
<evidence type="ECO:0000256" key="1">
    <source>
        <dbReference type="ARBA" id="ARBA00007905"/>
    </source>
</evidence>
<name>E5XL86_SEGRC</name>
<dbReference type="InterPro" id="IPR036812">
    <property type="entry name" value="NAD(P)_OxRdtase_dom_sf"/>
</dbReference>
<feature type="binding site" evidence="5">
    <location>
        <position position="108"/>
    </location>
    <ligand>
        <name>substrate</name>
    </ligand>
</feature>
<dbReference type="PRINTS" id="PR00069">
    <property type="entry name" value="ALDKETRDTASE"/>
</dbReference>
<dbReference type="AlphaFoldDB" id="E5XL86"/>
<dbReference type="OrthoDB" id="9804790at2"/>
<evidence type="ECO:0000256" key="3">
    <source>
        <dbReference type="ARBA" id="ARBA00023002"/>
    </source>
</evidence>
<feature type="site" description="Lowers pKa of active site Tyr" evidence="6">
    <location>
        <position position="75"/>
    </location>
</feature>
<proteinExistence type="inferred from homology"/>
<dbReference type="InterPro" id="IPR018170">
    <property type="entry name" value="Aldo/ket_reductase_CS"/>
</dbReference>
<evidence type="ECO:0000313" key="9">
    <source>
        <dbReference type="EMBL" id="EFV14872.1"/>
    </source>
</evidence>
<dbReference type="FunFam" id="3.20.20.100:FF:000002">
    <property type="entry name" value="2,5-diketo-D-gluconic acid reductase A"/>
    <property type="match status" value="1"/>
</dbReference>
<protein>
    <recommendedName>
        <fullName evidence="8">NADP-dependent oxidoreductase domain-containing protein</fullName>
    </recommendedName>
</protein>
<dbReference type="GO" id="GO:0016616">
    <property type="term" value="F:oxidoreductase activity, acting on the CH-OH group of donors, NAD or NADP as acceptor"/>
    <property type="evidence" value="ECO:0007669"/>
    <property type="project" value="UniProtKB-ARBA"/>
</dbReference>
<dbReference type="eggNOG" id="COG0656">
    <property type="taxonomic scope" value="Bacteria"/>
</dbReference>
<dbReference type="PROSITE" id="PS00062">
    <property type="entry name" value="ALDOKETO_REDUCTASE_2"/>
    <property type="match status" value="1"/>
</dbReference>
<sequence>MTVPVLTLNDGKTIPQLGFGVWQVPDDVAEPAVAKALEVGYRHIDTAAVYLNERGTGRALAKSGVPREELYVTTKLWNADQGYDSTLKALDASLERLGLDYVDLYLIHWPLAKKGLFVDTFRAFQKAKEDGKVRSIGVSNFQEPQLRQVVEETGETPVLNQVELHPHYVQAALREVHKKLGVATEAWSPLGKIRVGEELDPAIKQIAESVGKSPVQVILRWHLQLGNIVIPKSQTPERIAANFEVFDFELTPEQVARISGLPEEPKLGPEPDEFDFDGWPA</sequence>
<comment type="similarity">
    <text evidence="1">Belongs to the aldo/keto reductase family.</text>
</comment>
<keyword evidence="2" id="KW-0521">NADP</keyword>
<dbReference type="PANTHER" id="PTHR43827">
    <property type="entry name" value="2,5-DIKETO-D-GLUCONIC ACID REDUCTASE"/>
    <property type="match status" value="1"/>
</dbReference>
<gene>
    <name evidence="9" type="ORF">HMPREF9336_00255</name>
</gene>
<evidence type="ECO:0000259" key="8">
    <source>
        <dbReference type="Pfam" id="PF00248"/>
    </source>
</evidence>
<dbReference type="SUPFAM" id="SSF51430">
    <property type="entry name" value="NAD(P)-linked oxidoreductase"/>
    <property type="match status" value="1"/>
</dbReference>
<dbReference type="Pfam" id="PF00248">
    <property type="entry name" value="Aldo_ket_red"/>
    <property type="match status" value="1"/>
</dbReference>
<dbReference type="HOGENOM" id="CLU_023205_0_1_11"/>
<dbReference type="PIRSF" id="PIRSF000097">
    <property type="entry name" value="AKR"/>
    <property type="match status" value="1"/>
</dbReference>
<dbReference type="InterPro" id="IPR023210">
    <property type="entry name" value="NADP_OxRdtase_dom"/>
</dbReference>
<evidence type="ECO:0000256" key="2">
    <source>
        <dbReference type="ARBA" id="ARBA00022857"/>
    </source>
</evidence>
<dbReference type="Gene3D" id="3.20.20.100">
    <property type="entry name" value="NADP-dependent oxidoreductase domain"/>
    <property type="match status" value="1"/>
</dbReference>
<evidence type="ECO:0000256" key="6">
    <source>
        <dbReference type="PIRSR" id="PIRSR000097-3"/>
    </source>
</evidence>
<dbReference type="RefSeq" id="WP_007467069.1">
    <property type="nucleotide sequence ID" value="NZ_KI391954.1"/>
</dbReference>
<dbReference type="EMBL" id="ACZI02000003">
    <property type="protein sequence ID" value="EFV14872.1"/>
    <property type="molecule type" value="Genomic_DNA"/>
</dbReference>
<dbReference type="Proteomes" id="UP000004816">
    <property type="component" value="Unassembled WGS sequence"/>
</dbReference>
<feature type="active site" description="Proton donor" evidence="4">
    <location>
        <position position="50"/>
    </location>
</feature>
<evidence type="ECO:0000256" key="7">
    <source>
        <dbReference type="SAM" id="MobiDB-lite"/>
    </source>
</evidence>
<feature type="region of interest" description="Disordered" evidence="7">
    <location>
        <begin position="260"/>
        <end position="281"/>
    </location>
</feature>
<dbReference type="STRING" id="679197.HMPREF9336_00255"/>
<comment type="caution">
    <text evidence="9">The sequence shown here is derived from an EMBL/GenBank/DDBJ whole genome shotgun (WGS) entry which is preliminary data.</text>
</comment>
<organism evidence="9 10">
    <name type="scientific">Segniliparus rugosus (strain ATCC BAA-974 / DSM 45345 / CCUG 50838 / CIP 108380 / JCM 13579 / CDC 945)</name>
    <dbReference type="NCBI Taxonomy" id="679197"/>
    <lineage>
        <taxon>Bacteria</taxon>
        <taxon>Bacillati</taxon>
        <taxon>Actinomycetota</taxon>
        <taxon>Actinomycetes</taxon>
        <taxon>Mycobacteriales</taxon>
        <taxon>Segniliparaceae</taxon>
        <taxon>Segniliparus</taxon>
    </lineage>
</organism>
<dbReference type="InterPro" id="IPR020471">
    <property type="entry name" value="AKR"/>
</dbReference>
<dbReference type="PANTHER" id="PTHR43827:SF3">
    <property type="entry name" value="NADP-DEPENDENT OXIDOREDUCTASE DOMAIN-CONTAINING PROTEIN"/>
    <property type="match status" value="1"/>
</dbReference>
<evidence type="ECO:0000256" key="4">
    <source>
        <dbReference type="PIRSR" id="PIRSR000097-1"/>
    </source>
</evidence>
<keyword evidence="10" id="KW-1185">Reference proteome</keyword>
<reference evidence="9 10" key="1">
    <citation type="journal article" date="2011" name="Stand. Genomic Sci.">
        <title>High quality draft genome sequence of Segniliparus rugosus CDC 945(T)= (ATCC BAA-974(T)).</title>
        <authorList>
            <person name="Earl A.M."/>
            <person name="Desjardins C.A."/>
            <person name="Fitzgerald M.G."/>
            <person name="Arachchi H.M."/>
            <person name="Zeng Q."/>
            <person name="Mehta T."/>
            <person name="Griggs A."/>
            <person name="Birren B.W."/>
            <person name="Toney N.C."/>
            <person name="Carr J."/>
            <person name="Posey J."/>
            <person name="Butler W.R."/>
        </authorList>
    </citation>
    <scope>NUCLEOTIDE SEQUENCE [LARGE SCALE GENOMIC DNA]</scope>
    <source>
        <strain evidence="10">ATCC BAA-974 / DSM 45345 / CCUG 50838 / CIP 108380 / JCM 13579 / CDC 945</strain>
    </source>
</reference>
<evidence type="ECO:0000313" key="10">
    <source>
        <dbReference type="Proteomes" id="UP000004816"/>
    </source>
</evidence>
<evidence type="ECO:0000256" key="5">
    <source>
        <dbReference type="PIRSR" id="PIRSR000097-2"/>
    </source>
</evidence>
<keyword evidence="3" id="KW-0560">Oxidoreductase</keyword>
<accession>E5XL86</accession>